<protein>
    <recommendedName>
        <fullName evidence="10">Protein DETOXIFICATION</fullName>
    </recommendedName>
</protein>
<dbReference type="InterPro" id="IPR044644">
    <property type="entry name" value="DinF-like"/>
</dbReference>
<evidence type="ECO:0008006" key="10">
    <source>
        <dbReference type="Google" id="ProtNLM"/>
    </source>
</evidence>
<comment type="similarity">
    <text evidence="2">Belongs to the multi antimicrobial extrusion (MATE) (TC 2.A.66.1) family.</text>
</comment>
<dbReference type="Proteomes" id="UP000789595">
    <property type="component" value="Unassembled WGS sequence"/>
</dbReference>
<dbReference type="EMBL" id="CAKKNE010000004">
    <property type="protein sequence ID" value="CAH0375279.1"/>
    <property type="molecule type" value="Genomic_DNA"/>
</dbReference>
<keyword evidence="9" id="KW-1185">Reference proteome</keyword>
<dbReference type="AlphaFoldDB" id="A0A8J2X0P0"/>
<feature type="transmembrane region" description="Helical" evidence="6">
    <location>
        <begin position="96"/>
        <end position="122"/>
    </location>
</feature>
<dbReference type="InterPro" id="IPR002528">
    <property type="entry name" value="MATE_fam"/>
</dbReference>
<evidence type="ECO:0000256" key="1">
    <source>
        <dbReference type="ARBA" id="ARBA00004141"/>
    </source>
</evidence>
<sequence>MRLLRAALLAAAACSLQLPTRKHIIRTKRATAITDETPAQLAEERRTWRRRKRSEVLVFAAPALSTVLADPLMSMFDALVCGRSCSTLEFASLGPALAVFNFVNYGFFFLNAATTVNVAAALARDNKKAATETLSGAVSVAALCGLAVAALMVGLGPRVVRLTGCVPELVPRSTAYLRVRAVGSPVVLASMVAQAGLLAQRDSATPLRAVSMACVLNIVGDLLLVPKLGAVGAAWATLFSQAACLPYLLWLSRKRDRLPVKLRLPTKEAASSLFKAAKPLFVFEMGLSVCYGVIQSMGTQFSVAATAAFQALWNPTTFLTFVTYPLKQAAAVFLPALASERPEDVGGRPKTQQFLLMLMTCAWPLGLLLGGASYACANAPHVFAQDRSLDATIRSFGPLVAGAACLLPFVQISEGTLLGTGDLGFLSRTQILNTATAVATFFLTKRTGMGVRGTFAVLGAFYMSRLAQGLLRVFVFRPPWCGPDGDADDGRACVV</sequence>
<keyword evidence="4 6" id="KW-1133">Transmembrane helix</keyword>
<keyword evidence="7" id="KW-0732">Signal</keyword>
<evidence type="ECO:0000256" key="5">
    <source>
        <dbReference type="ARBA" id="ARBA00023136"/>
    </source>
</evidence>
<dbReference type="GO" id="GO:0042910">
    <property type="term" value="F:xenobiotic transmembrane transporter activity"/>
    <property type="evidence" value="ECO:0007669"/>
    <property type="project" value="InterPro"/>
</dbReference>
<evidence type="ECO:0000313" key="8">
    <source>
        <dbReference type="EMBL" id="CAH0375279.1"/>
    </source>
</evidence>
<proteinExistence type="inferred from homology"/>
<keyword evidence="5 6" id="KW-0472">Membrane</keyword>
<feature type="transmembrane region" description="Helical" evidence="6">
    <location>
        <begin position="232"/>
        <end position="251"/>
    </location>
</feature>
<dbReference type="PANTHER" id="PTHR42893:SF9">
    <property type="entry name" value="PROTEIN DETOXIFICATION 46, CHLOROPLASTIC"/>
    <property type="match status" value="1"/>
</dbReference>
<organism evidence="8 9">
    <name type="scientific">Pelagomonas calceolata</name>
    <dbReference type="NCBI Taxonomy" id="35677"/>
    <lineage>
        <taxon>Eukaryota</taxon>
        <taxon>Sar</taxon>
        <taxon>Stramenopiles</taxon>
        <taxon>Ochrophyta</taxon>
        <taxon>Pelagophyceae</taxon>
        <taxon>Pelagomonadales</taxon>
        <taxon>Pelagomonadaceae</taxon>
        <taxon>Pelagomonas</taxon>
    </lineage>
</organism>
<evidence type="ECO:0000256" key="7">
    <source>
        <dbReference type="SAM" id="SignalP"/>
    </source>
</evidence>
<dbReference type="Pfam" id="PF01554">
    <property type="entry name" value="MatE"/>
    <property type="match status" value="1"/>
</dbReference>
<reference evidence="8" key="1">
    <citation type="submission" date="2021-11" db="EMBL/GenBank/DDBJ databases">
        <authorList>
            <consortium name="Genoscope - CEA"/>
            <person name="William W."/>
        </authorList>
    </citation>
    <scope>NUCLEOTIDE SEQUENCE</scope>
</reference>
<dbReference type="OrthoDB" id="423427at2759"/>
<gene>
    <name evidence="8" type="ORF">PECAL_4P26060</name>
</gene>
<evidence type="ECO:0000256" key="2">
    <source>
        <dbReference type="ARBA" id="ARBA00010199"/>
    </source>
</evidence>
<comment type="caution">
    <text evidence="8">The sequence shown here is derived from an EMBL/GenBank/DDBJ whole genome shotgun (WGS) entry which is preliminary data.</text>
</comment>
<feature type="transmembrane region" description="Helical" evidence="6">
    <location>
        <begin position="134"/>
        <end position="155"/>
    </location>
</feature>
<keyword evidence="3 6" id="KW-0812">Transmembrane</keyword>
<name>A0A8J2X0P0_9STRA</name>
<evidence type="ECO:0000256" key="6">
    <source>
        <dbReference type="SAM" id="Phobius"/>
    </source>
</evidence>
<dbReference type="GO" id="GO:0015297">
    <property type="term" value="F:antiporter activity"/>
    <property type="evidence" value="ECO:0007669"/>
    <property type="project" value="InterPro"/>
</dbReference>
<evidence type="ECO:0000313" key="9">
    <source>
        <dbReference type="Proteomes" id="UP000789595"/>
    </source>
</evidence>
<feature type="transmembrane region" description="Helical" evidence="6">
    <location>
        <begin position="56"/>
        <end position="76"/>
    </location>
</feature>
<evidence type="ECO:0000256" key="3">
    <source>
        <dbReference type="ARBA" id="ARBA00022692"/>
    </source>
</evidence>
<feature type="chain" id="PRO_5035197114" description="Protein DETOXIFICATION" evidence="7">
    <location>
        <begin position="16"/>
        <end position="495"/>
    </location>
</feature>
<feature type="transmembrane region" description="Helical" evidence="6">
    <location>
        <begin position="354"/>
        <end position="375"/>
    </location>
</feature>
<accession>A0A8J2X0P0</accession>
<feature type="signal peptide" evidence="7">
    <location>
        <begin position="1"/>
        <end position="15"/>
    </location>
</feature>
<evidence type="ECO:0000256" key="4">
    <source>
        <dbReference type="ARBA" id="ARBA00022989"/>
    </source>
</evidence>
<dbReference type="GO" id="GO:0016020">
    <property type="term" value="C:membrane"/>
    <property type="evidence" value="ECO:0007669"/>
    <property type="project" value="UniProtKB-SubCell"/>
</dbReference>
<comment type="subcellular location">
    <subcellularLocation>
        <location evidence="1">Membrane</location>
        <topology evidence="1">Multi-pass membrane protein</topology>
    </subcellularLocation>
</comment>
<dbReference type="PANTHER" id="PTHR42893">
    <property type="entry name" value="PROTEIN DETOXIFICATION 44, CHLOROPLASTIC-RELATED"/>
    <property type="match status" value="1"/>
</dbReference>